<dbReference type="RefSeq" id="XP_002670312.1">
    <property type="nucleotide sequence ID" value="XM_002670266.1"/>
</dbReference>
<feature type="compositionally biased region" description="Low complexity" evidence="1">
    <location>
        <begin position="23"/>
        <end position="35"/>
    </location>
</feature>
<proteinExistence type="predicted"/>
<dbReference type="VEuPathDB" id="AmoebaDB:NAEGRDRAFT_81900"/>
<gene>
    <name evidence="2" type="ORF">NAEGRDRAFT_81900</name>
</gene>
<dbReference type="KEGG" id="ngr:NAEGRDRAFT_81900"/>
<feature type="region of interest" description="Disordered" evidence="1">
    <location>
        <begin position="9"/>
        <end position="49"/>
    </location>
</feature>
<protein>
    <submittedName>
        <fullName evidence="2">Uncharacterized protein</fullName>
    </submittedName>
</protein>
<sequence>MGFSCICIRNNEEPTPPSAVELSSSPNNNNNGSNNKKTKPVPPSPKDKRDLSDVAVLAECCKKLLTIDTIQYIFEFCDFLGEQETPSILLQKSIFTKYKSNIRRNRNSGVSNNQHHDEEIGSGVFLSSNNSIKESQYVNLLPSSRVSSPASPTSAGAHQFSPSASVFDIKNVRFEFPNVLEEFSSIWSTFTIIQTSFIY</sequence>
<name>D2W077_NAEGR</name>
<evidence type="ECO:0000313" key="3">
    <source>
        <dbReference type="Proteomes" id="UP000006671"/>
    </source>
</evidence>
<reference evidence="2 3" key="1">
    <citation type="journal article" date="2010" name="Cell">
        <title>The genome of Naegleria gruberi illuminates early eukaryotic versatility.</title>
        <authorList>
            <person name="Fritz-Laylin L.K."/>
            <person name="Prochnik S.E."/>
            <person name="Ginger M.L."/>
            <person name="Dacks J.B."/>
            <person name="Carpenter M.L."/>
            <person name="Field M.C."/>
            <person name="Kuo A."/>
            <person name="Paredez A."/>
            <person name="Chapman J."/>
            <person name="Pham J."/>
            <person name="Shu S."/>
            <person name="Neupane R."/>
            <person name="Cipriano M."/>
            <person name="Mancuso J."/>
            <person name="Tu H."/>
            <person name="Salamov A."/>
            <person name="Lindquist E."/>
            <person name="Shapiro H."/>
            <person name="Lucas S."/>
            <person name="Grigoriev I.V."/>
            <person name="Cande W.Z."/>
            <person name="Fulton C."/>
            <person name="Rokhsar D.S."/>
            <person name="Dawson S.C."/>
        </authorList>
    </citation>
    <scope>NUCLEOTIDE SEQUENCE [LARGE SCALE GENOMIC DNA]</scope>
    <source>
        <strain evidence="2 3">NEG-M</strain>
    </source>
</reference>
<dbReference type="EMBL" id="GG738917">
    <property type="protein sequence ID" value="EFC37568.1"/>
    <property type="molecule type" value="Genomic_DNA"/>
</dbReference>
<keyword evidence="3" id="KW-1185">Reference proteome</keyword>
<dbReference type="AlphaFoldDB" id="D2W077"/>
<dbReference type="OrthoDB" id="10344023at2759"/>
<dbReference type="Proteomes" id="UP000006671">
    <property type="component" value="Unassembled WGS sequence"/>
</dbReference>
<dbReference type="InParanoid" id="D2W077"/>
<evidence type="ECO:0000313" key="2">
    <source>
        <dbReference type="EMBL" id="EFC37568.1"/>
    </source>
</evidence>
<organism evidence="3">
    <name type="scientific">Naegleria gruberi</name>
    <name type="common">Amoeba</name>
    <dbReference type="NCBI Taxonomy" id="5762"/>
    <lineage>
        <taxon>Eukaryota</taxon>
        <taxon>Discoba</taxon>
        <taxon>Heterolobosea</taxon>
        <taxon>Tetramitia</taxon>
        <taxon>Eutetramitia</taxon>
        <taxon>Vahlkampfiidae</taxon>
        <taxon>Naegleria</taxon>
    </lineage>
</organism>
<accession>D2W077</accession>
<evidence type="ECO:0000256" key="1">
    <source>
        <dbReference type="SAM" id="MobiDB-lite"/>
    </source>
</evidence>
<dbReference type="GeneID" id="8863160"/>